<organism evidence="2 3">
    <name type="scientific">Polluticaenibacter yanchengensis</name>
    <dbReference type="NCBI Taxonomy" id="3014562"/>
    <lineage>
        <taxon>Bacteria</taxon>
        <taxon>Pseudomonadati</taxon>
        <taxon>Bacteroidota</taxon>
        <taxon>Chitinophagia</taxon>
        <taxon>Chitinophagales</taxon>
        <taxon>Chitinophagaceae</taxon>
        <taxon>Polluticaenibacter</taxon>
    </lineage>
</organism>
<keyword evidence="3" id="KW-1185">Reference proteome</keyword>
<dbReference type="Pfam" id="PF13715">
    <property type="entry name" value="CarbopepD_reg_2"/>
    <property type="match status" value="1"/>
</dbReference>
<gene>
    <name evidence="2" type="ORF">O3P16_12885</name>
</gene>
<evidence type="ECO:0000313" key="2">
    <source>
        <dbReference type="EMBL" id="MDA3615710.1"/>
    </source>
</evidence>
<protein>
    <submittedName>
        <fullName evidence="2">DUF5686 and carboxypeptidase regulatory-like domain-containing protein</fullName>
    </submittedName>
</protein>
<sequence length="831" mass="94871">MRKYLFTIIVTLFFIQAKAGTVSGIITDIDNQPLPYASVSVKNSKNGTTANSAGAYSISLQPGSYTLIAQFVGYKKLEKTIKVEQGETKLNFVLTIQELTLEDVVVTGKDPANEIIKNAIKKRNYYNEQVDSFSVQVYIKGLMRSAGMPSKFLGKKIEIDSTEGLDSTNKGILFLSESVTKVDFARPDKIKYNVISSRESGGGYGLSFPFFINFYQNNVVLLTNNLNPRGFVSPIADAAFTFYNYKFKGSFMEGNKLISNIEVTPKRKNEPLFTGILQIIEDDWRIYSTDLLVTNQSGLEMLDTLKVIQQHGLVEGDIWKTQNQIIYLVLKQFGFHINGNFVNVYSDYDINPGFDKKHFGRTLMKYDSAFNKKDTGYWSLTRPVALEADEKRNFEFKDSILLNDTSRKSPEQLRALRKPYRFSVKKVFWSGDRFTFHGKSQNVTWSLKPLLTQLEYNTVEGLAVSIRQRFSFNKYNGKNRVSLDWDTRYGTSNTHLNSFGVLTFEPKQYPYLQRYIKLSGGKRLSQFNKENPISPLMNALYTLFLKENYAKYYENWFGQVEANKKFENGFAVNLSATYENRLPLENSEDFSFFNKHRTLLPNHPYELAATSFNKHQAVVAGVRFTYQPGQRYIEYPDRRQPIGSDKPVLSLMYQKGIANILGSDVDFDKWQFSVSDKMNLKLAGEFRYKVAAGGFLNDKSVAIPDLQHFNGNQTFFNGNYLNSFQIAPYYRYSNAEPFYLLGHAEHHFNGLLTNKIPLFNKLKWHLVGGSNAFFVNKDNYYIEAFAGLENIFKVLRVDFVNAYQPGIGNSFGVRLGFGGLLGDAMRVNMGN</sequence>
<evidence type="ECO:0000313" key="3">
    <source>
        <dbReference type="Proteomes" id="UP001210231"/>
    </source>
</evidence>
<dbReference type="SUPFAM" id="SSF49464">
    <property type="entry name" value="Carboxypeptidase regulatory domain-like"/>
    <property type="match status" value="1"/>
</dbReference>
<reference evidence="2 3" key="1">
    <citation type="submission" date="2022-12" db="EMBL/GenBank/DDBJ databases">
        <title>Chitinophagaceae gen. sp. nov., a new member of the family Chitinophagaceae, isolated from soil in a chemical factory.</title>
        <authorList>
            <person name="Ke Z."/>
        </authorList>
    </citation>
    <scope>NUCLEOTIDE SEQUENCE [LARGE SCALE GENOMIC DNA]</scope>
    <source>
        <strain evidence="2 3">LY-5</strain>
    </source>
</reference>
<dbReference type="RefSeq" id="WP_407032036.1">
    <property type="nucleotide sequence ID" value="NZ_JAQGEF010000016.1"/>
</dbReference>
<evidence type="ECO:0000256" key="1">
    <source>
        <dbReference type="SAM" id="SignalP"/>
    </source>
</evidence>
<comment type="caution">
    <text evidence="2">The sequence shown here is derived from an EMBL/GenBank/DDBJ whole genome shotgun (WGS) entry which is preliminary data.</text>
</comment>
<dbReference type="Gene3D" id="2.60.40.1120">
    <property type="entry name" value="Carboxypeptidase-like, regulatory domain"/>
    <property type="match status" value="1"/>
</dbReference>
<feature type="chain" id="PRO_5046507720" evidence="1">
    <location>
        <begin position="20"/>
        <end position="831"/>
    </location>
</feature>
<accession>A0ABT4UNA4</accession>
<dbReference type="Proteomes" id="UP001210231">
    <property type="component" value="Unassembled WGS sequence"/>
</dbReference>
<keyword evidence="1" id="KW-0732">Signal</keyword>
<proteinExistence type="predicted"/>
<dbReference type="InterPro" id="IPR043741">
    <property type="entry name" value="DUF5686"/>
</dbReference>
<feature type="signal peptide" evidence="1">
    <location>
        <begin position="1"/>
        <end position="19"/>
    </location>
</feature>
<dbReference type="InterPro" id="IPR008969">
    <property type="entry name" value="CarboxyPept-like_regulatory"/>
</dbReference>
<dbReference type="EMBL" id="JAQGEF010000016">
    <property type="protein sequence ID" value="MDA3615710.1"/>
    <property type="molecule type" value="Genomic_DNA"/>
</dbReference>
<name>A0ABT4UNA4_9BACT</name>
<dbReference type="Pfam" id="PF18939">
    <property type="entry name" value="DUF5686"/>
    <property type="match status" value="1"/>
</dbReference>